<evidence type="ECO:0000259" key="5">
    <source>
        <dbReference type="PROSITE" id="PS50931"/>
    </source>
</evidence>
<evidence type="ECO:0000256" key="1">
    <source>
        <dbReference type="ARBA" id="ARBA00009437"/>
    </source>
</evidence>
<dbReference type="Gene3D" id="1.10.10.10">
    <property type="entry name" value="Winged helix-like DNA-binding domain superfamily/Winged helix DNA-binding domain"/>
    <property type="match status" value="1"/>
</dbReference>
<sequence>MMNTRDFEYFVQLVDLKSFSAVAKVFRVSQPTVSLSLKRLEEQYGIELIHRDRSHNTLTVTAAGEQLATHARSILSELRQTQQDLDALQVTTVRLGLPPIIGNYYFPKLIPHLVNNGSMDHLQTIEGGSGNLLKRLRAGELDMALLGSVGPLVADDLQVEQLFARPFAIIAAPQRKVGQDGAVAFAQLVGEPFVALGEQYVHAQAFRALNHSAGVRQRVVFRSDDVSLIKTMVHQDVGIALLTDLAVTPEDHLQLIRLTDPGQPLFTVSLVRRQNQLTTPMQRKVMRALIQAE</sequence>
<dbReference type="InterPro" id="IPR005119">
    <property type="entry name" value="LysR_subst-bd"/>
</dbReference>
<dbReference type="GO" id="GO:0003677">
    <property type="term" value="F:DNA binding"/>
    <property type="evidence" value="ECO:0007669"/>
    <property type="project" value="UniProtKB-KW"/>
</dbReference>
<dbReference type="SUPFAM" id="SSF53850">
    <property type="entry name" value="Periplasmic binding protein-like II"/>
    <property type="match status" value="1"/>
</dbReference>
<keyword evidence="2" id="KW-0805">Transcription regulation</keyword>
<dbReference type="Proteomes" id="UP000051922">
    <property type="component" value="Unassembled WGS sequence"/>
</dbReference>
<dbReference type="PRINTS" id="PR00039">
    <property type="entry name" value="HTHLYSR"/>
</dbReference>
<dbReference type="InterPro" id="IPR010916">
    <property type="entry name" value="TonB_box_CS"/>
</dbReference>
<dbReference type="InterPro" id="IPR036390">
    <property type="entry name" value="WH_DNA-bd_sf"/>
</dbReference>
<name>A0A0R1U2P5_9LACO</name>
<reference evidence="6 7" key="1">
    <citation type="journal article" date="2015" name="Genome Announc.">
        <title>Expanding the biotechnology potential of lactobacilli through comparative genomics of 213 strains and associated genera.</title>
        <authorList>
            <person name="Sun Z."/>
            <person name="Harris H.M."/>
            <person name="McCann A."/>
            <person name="Guo C."/>
            <person name="Argimon S."/>
            <person name="Zhang W."/>
            <person name="Yang X."/>
            <person name="Jeffery I.B."/>
            <person name="Cooney J.C."/>
            <person name="Kagawa T.F."/>
            <person name="Liu W."/>
            <person name="Song Y."/>
            <person name="Salvetti E."/>
            <person name="Wrobel A."/>
            <person name="Rasinkangas P."/>
            <person name="Parkhill J."/>
            <person name="Rea M.C."/>
            <person name="O'Sullivan O."/>
            <person name="Ritari J."/>
            <person name="Douillard F.P."/>
            <person name="Paul Ross R."/>
            <person name="Yang R."/>
            <person name="Briner A.E."/>
            <person name="Felis G.E."/>
            <person name="de Vos W.M."/>
            <person name="Barrangou R."/>
            <person name="Klaenhammer T.R."/>
            <person name="Caufield P.W."/>
            <person name="Cui Y."/>
            <person name="Zhang H."/>
            <person name="O'Toole P.W."/>
        </authorList>
    </citation>
    <scope>NUCLEOTIDE SEQUENCE [LARGE SCALE GENOMIC DNA]</scope>
    <source>
        <strain evidence="6 7">DSM 15945</strain>
    </source>
</reference>
<dbReference type="PROSITE" id="PS00430">
    <property type="entry name" value="TONB_DEPENDENT_REC_1"/>
    <property type="match status" value="1"/>
</dbReference>
<dbReference type="OrthoDB" id="9803735at2"/>
<evidence type="ECO:0000256" key="4">
    <source>
        <dbReference type="ARBA" id="ARBA00023163"/>
    </source>
</evidence>
<evidence type="ECO:0000256" key="3">
    <source>
        <dbReference type="ARBA" id="ARBA00023125"/>
    </source>
</evidence>
<proteinExistence type="inferred from homology"/>
<dbReference type="STRING" id="1423783.FC50_GL002181"/>
<dbReference type="InterPro" id="IPR000847">
    <property type="entry name" value="LysR_HTH_N"/>
</dbReference>
<dbReference type="EMBL" id="AZFJ01000017">
    <property type="protein sequence ID" value="KRL87601.1"/>
    <property type="molecule type" value="Genomic_DNA"/>
</dbReference>
<comment type="similarity">
    <text evidence="1">Belongs to the LysR transcriptional regulatory family.</text>
</comment>
<keyword evidence="7" id="KW-1185">Reference proteome</keyword>
<dbReference type="PROSITE" id="PS50931">
    <property type="entry name" value="HTH_LYSR"/>
    <property type="match status" value="1"/>
</dbReference>
<dbReference type="AlphaFoldDB" id="A0A0R1U2P5"/>
<evidence type="ECO:0000313" key="6">
    <source>
        <dbReference type="EMBL" id="KRL87601.1"/>
    </source>
</evidence>
<dbReference type="InterPro" id="IPR036388">
    <property type="entry name" value="WH-like_DNA-bd_sf"/>
</dbReference>
<dbReference type="Pfam" id="PF00126">
    <property type="entry name" value="HTH_1"/>
    <property type="match status" value="1"/>
</dbReference>
<dbReference type="GO" id="GO:0003700">
    <property type="term" value="F:DNA-binding transcription factor activity"/>
    <property type="evidence" value="ECO:0007669"/>
    <property type="project" value="InterPro"/>
</dbReference>
<dbReference type="SUPFAM" id="SSF46785">
    <property type="entry name" value="Winged helix' DNA-binding domain"/>
    <property type="match status" value="1"/>
</dbReference>
<accession>A0A0R1U2P5</accession>
<comment type="caution">
    <text evidence="6">The sequence shown here is derived from an EMBL/GenBank/DDBJ whole genome shotgun (WGS) entry which is preliminary data.</text>
</comment>
<evidence type="ECO:0000256" key="2">
    <source>
        <dbReference type="ARBA" id="ARBA00023015"/>
    </source>
</evidence>
<organism evidence="6 7">
    <name type="scientific">Lacticaseibacillus pantheris DSM 15945 = JCM 12539 = NBRC 106106</name>
    <dbReference type="NCBI Taxonomy" id="1423783"/>
    <lineage>
        <taxon>Bacteria</taxon>
        <taxon>Bacillati</taxon>
        <taxon>Bacillota</taxon>
        <taxon>Bacilli</taxon>
        <taxon>Lactobacillales</taxon>
        <taxon>Lactobacillaceae</taxon>
        <taxon>Lacticaseibacillus</taxon>
    </lineage>
</organism>
<keyword evidence="3" id="KW-0238">DNA-binding</keyword>
<dbReference type="Pfam" id="PF03466">
    <property type="entry name" value="LysR_substrate"/>
    <property type="match status" value="1"/>
</dbReference>
<protein>
    <submittedName>
        <fullName evidence="6">Malolactic regulator</fullName>
    </submittedName>
</protein>
<dbReference type="Gene3D" id="3.40.190.290">
    <property type="match status" value="1"/>
</dbReference>
<evidence type="ECO:0000313" key="7">
    <source>
        <dbReference type="Proteomes" id="UP000051922"/>
    </source>
</evidence>
<dbReference type="GO" id="GO:0005829">
    <property type="term" value="C:cytosol"/>
    <property type="evidence" value="ECO:0007669"/>
    <property type="project" value="TreeGrafter"/>
</dbReference>
<keyword evidence="4" id="KW-0804">Transcription</keyword>
<dbReference type="InterPro" id="IPR050950">
    <property type="entry name" value="HTH-type_LysR_regulators"/>
</dbReference>
<feature type="domain" description="HTH lysR-type" evidence="5">
    <location>
        <begin position="2"/>
        <end position="59"/>
    </location>
</feature>
<dbReference type="FunFam" id="1.10.10.10:FF:000001">
    <property type="entry name" value="LysR family transcriptional regulator"/>
    <property type="match status" value="1"/>
</dbReference>
<dbReference type="PANTHER" id="PTHR30419">
    <property type="entry name" value="HTH-TYPE TRANSCRIPTIONAL REGULATOR YBHD"/>
    <property type="match status" value="1"/>
</dbReference>
<gene>
    <name evidence="6" type="ORF">FC50_GL002181</name>
</gene>
<dbReference type="PATRIC" id="fig|1423783.4.peg.2234"/>